<dbReference type="Gene3D" id="1.10.510.10">
    <property type="entry name" value="Transferase(Phosphotransferase) domain 1"/>
    <property type="match status" value="1"/>
</dbReference>
<evidence type="ECO:0000256" key="4">
    <source>
        <dbReference type="ARBA" id="ARBA00022777"/>
    </source>
</evidence>
<feature type="region of interest" description="Disordered" evidence="7">
    <location>
        <begin position="375"/>
        <end position="411"/>
    </location>
</feature>
<dbReference type="Gene3D" id="3.30.200.20">
    <property type="entry name" value="Phosphorylase Kinase, domain 1"/>
    <property type="match status" value="1"/>
</dbReference>
<feature type="region of interest" description="Disordered" evidence="7">
    <location>
        <begin position="423"/>
        <end position="460"/>
    </location>
</feature>
<feature type="binding site" evidence="6">
    <location>
        <position position="85"/>
    </location>
    <ligand>
        <name>ATP</name>
        <dbReference type="ChEBI" id="CHEBI:30616"/>
    </ligand>
</feature>
<dbReference type="GO" id="GO:0005524">
    <property type="term" value="F:ATP binding"/>
    <property type="evidence" value="ECO:0007669"/>
    <property type="project" value="UniProtKB-UniRule"/>
</dbReference>
<dbReference type="InterPro" id="IPR008271">
    <property type="entry name" value="Ser/Thr_kinase_AS"/>
</dbReference>
<dbReference type="PROSITE" id="PS00108">
    <property type="entry name" value="PROTEIN_KINASE_ST"/>
    <property type="match status" value="1"/>
</dbReference>
<dbReference type="GO" id="GO:0004674">
    <property type="term" value="F:protein serine/threonine kinase activity"/>
    <property type="evidence" value="ECO:0007669"/>
    <property type="project" value="UniProtKB-KW"/>
</dbReference>
<feature type="compositionally biased region" description="Basic and acidic residues" evidence="7">
    <location>
        <begin position="520"/>
        <end position="545"/>
    </location>
</feature>
<dbReference type="CDD" id="cd05117">
    <property type="entry name" value="STKc_CAMK"/>
    <property type="match status" value="1"/>
</dbReference>
<evidence type="ECO:0000256" key="6">
    <source>
        <dbReference type="PROSITE-ProRule" id="PRU10141"/>
    </source>
</evidence>
<dbReference type="InterPro" id="IPR011009">
    <property type="entry name" value="Kinase-like_dom_sf"/>
</dbReference>
<name>A0A7S4U6A9_9EUKA</name>
<dbReference type="PROSITE" id="PS00107">
    <property type="entry name" value="PROTEIN_KINASE_ATP"/>
    <property type="match status" value="1"/>
</dbReference>
<keyword evidence="5 6" id="KW-0067">ATP-binding</keyword>
<dbReference type="PROSITE" id="PS50011">
    <property type="entry name" value="PROTEIN_KINASE_DOM"/>
    <property type="match status" value="1"/>
</dbReference>
<evidence type="ECO:0000256" key="2">
    <source>
        <dbReference type="ARBA" id="ARBA00022527"/>
    </source>
</evidence>
<evidence type="ECO:0000256" key="3">
    <source>
        <dbReference type="ARBA" id="ARBA00022741"/>
    </source>
</evidence>
<feature type="region of interest" description="Disordered" evidence="7">
    <location>
        <begin position="520"/>
        <end position="607"/>
    </location>
</feature>
<dbReference type="InterPro" id="IPR000719">
    <property type="entry name" value="Prot_kinase_dom"/>
</dbReference>
<proteinExistence type="predicted"/>
<evidence type="ECO:0000259" key="8">
    <source>
        <dbReference type="PROSITE" id="PS50011"/>
    </source>
</evidence>
<evidence type="ECO:0000256" key="7">
    <source>
        <dbReference type="SAM" id="MobiDB-lite"/>
    </source>
</evidence>
<feature type="compositionally biased region" description="Basic and acidic residues" evidence="7">
    <location>
        <begin position="596"/>
        <end position="607"/>
    </location>
</feature>
<evidence type="ECO:0000256" key="5">
    <source>
        <dbReference type="ARBA" id="ARBA00022840"/>
    </source>
</evidence>
<feature type="compositionally biased region" description="Acidic residues" evidence="7">
    <location>
        <begin position="565"/>
        <end position="595"/>
    </location>
</feature>
<keyword evidence="4" id="KW-0808">Transferase</keyword>
<dbReference type="EC" id="2.7.11.1" evidence="1"/>
<keyword evidence="2" id="KW-0723">Serine/threonine-protein kinase</keyword>
<dbReference type="FunFam" id="1.10.510.10:FF:000571">
    <property type="entry name" value="Maternal embryonic leucine zipper kinase"/>
    <property type="match status" value="1"/>
</dbReference>
<protein>
    <recommendedName>
        <fullName evidence="1">non-specific serine/threonine protein kinase</fullName>
        <ecNumber evidence="1">2.7.11.1</ecNumber>
    </recommendedName>
</protein>
<keyword evidence="4" id="KW-0418">Kinase</keyword>
<gene>
    <name evidence="9" type="ORF">NAES01612_LOCUS18787</name>
</gene>
<sequence length="607" mass="69239">MDVPGERTEKARPRKRSFNRRQSLAEQLVSKEDLGVDIFDASLFKERSIEFFEAKYELGMMIGEGATGRVFLGVCKDNSMDVAVKIIHEKVLLKNSEIIREILILHQLSHPNIIRLIDVILTEDRLHIVMELARGAELFDSIVEKKNYGEQDAAKVVRQVCSALHYLHSNSVSHRDLKPENLLYFSDSEDATIKLVDFGLSTTSDDLKCNMTGTLGYKAPELFKAAEGVTEQNQLLNVQGAPCDMWALGIISYILLCGFPPFFSEEHFNSPDFQMNAPFWVFFNEETPMLIEQICHKDITFPDQFWEAVSDPAKDFITRLLKKDPGQRMKAKEALCHPWLSTPTATPTPLPKAAQTLSFFLRKKQKLSKKFEMILEDTTPPPSPRRISPASSPNFSAYSAPSPSSSSRIASSPNFVAYSSRRSLTLPGTPITGRTPPPSPTPTDSPAVPLKSPRNVKGRRKSLVVGRVPVGNEHLVSPRIHQNLISLDRAMVKNTLKDKLKHRPERNEEKVERIVKCKSQEAEPDRKRVGRVLDFEKETEEKNKESEEEEKVAEDKEEKQGEKEEEKEEKEEEQEEKQEEEEEQHQDQEQEEKIEEEEKKEGEQERE</sequence>
<feature type="compositionally biased region" description="Low complexity" evidence="7">
    <location>
        <begin position="385"/>
        <end position="411"/>
    </location>
</feature>
<feature type="domain" description="Protein kinase" evidence="8">
    <location>
        <begin position="56"/>
        <end position="340"/>
    </location>
</feature>
<accession>A0A7S4U6A9</accession>
<dbReference type="SMART" id="SM00220">
    <property type="entry name" value="S_TKc"/>
    <property type="match status" value="1"/>
</dbReference>
<evidence type="ECO:0000313" key="9">
    <source>
        <dbReference type="EMBL" id="CAE2323035.1"/>
    </source>
</evidence>
<dbReference type="InterPro" id="IPR017441">
    <property type="entry name" value="Protein_kinase_ATP_BS"/>
</dbReference>
<feature type="compositionally biased region" description="Basic and acidic residues" evidence="7">
    <location>
        <begin position="553"/>
        <end position="564"/>
    </location>
</feature>
<keyword evidence="3 6" id="KW-0547">Nucleotide-binding</keyword>
<evidence type="ECO:0000256" key="1">
    <source>
        <dbReference type="ARBA" id="ARBA00012513"/>
    </source>
</evidence>
<dbReference type="PANTHER" id="PTHR24347">
    <property type="entry name" value="SERINE/THREONINE-PROTEIN KINASE"/>
    <property type="match status" value="1"/>
</dbReference>
<organism evidence="9">
    <name type="scientific">Paramoeba aestuarina</name>
    <dbReference type="NCBI Taxonomy" id="180227"/>
    <lineage>
        <taxon>Eukaryota</taxon>
        <taxon>Amoebozoa</taxon>
        <taxon>Discosea</taxon>
        <taxon>Flabellinia</taxon>
        <taxon>Dactylopodida</taxon>
        <taxon>Paramoebidae</taxon>
        <taxon>Paramoeba</taxon>
    </lineage>
</organism>
<dbReference type="SUPFAM" id="SSF56112">
    <property type="entry name" value="Protein kinase-like (PK-like)"/>
    <property type="match status" value="1"/>
</dbReference>
<reference evidence="9" key="1">
    <citation type="submission" date="2021-01" db="EMBL/GenBank/DDBJ databases">
        <authorList>
            <person name="Corre E."/>
            <person name="Pelletier E."/>
            <person name="Niang G."/>
            <person name="Scheremetjew M."/>
            <person name="Finn R."/>
            <person name="Kale V."/>
            <person name="Holt S."/>
            <person name="Cochrane G."/>
            <person name="Meng A."/>
            <person name="Brown T."/>
            <person name="Cohen L."/>
        </authorList>
    </citation>
    <scope>NUCLEOTIDE SEQUENCE</scope>
    <source>
        <strain evidence="9">SoJaBio B1-5/56/2</strain>
    </source>
</reference>
<dbReference type="AlphaFoldDB" id="A0A7S4U6A9"/>
<feature type="compositionally biased region" description="Low complexity" evidence="7">
    <location>
        <begin position="424"/>
        <end position="434"/>
    </location>
</feature>
<dbReference type="Pfam" id="PF00069">
    <property type="entry name" value="Pkinase"/>
    <property type="match status" value="1"/>
</dbReference>
<dbReference type="EMBL" id="HBKR01028791">
    <property type="protein sequence ID" value="CAE2323035.1"/>
    <property type="molecule type" value="Transcribed_RNA"/>
</dbReference>